<dbReference type="SUPFAM" id="SSF54593">
    <property type="entry name" value="Glyoxalase/Bleomycin resistance protein/Dihydroxybiphenyl dioxygenase"/>
    <property type="match status" value="1"/>
</dbReference>
<dbReference type="EMBL" id="JAFBED010000003">
    <property type="protein sequence ID" value="MBM7619726.1"/>
    <property type="molecule type" value="Genomic_DNA"/>
</dbReference>
<proteinExistence type="predicted"/>
<accession>A0ABS2NYH0</accession>
<evidence type="ECO:0000313" key="2">
    <source>
        <dbReference type="EMBL" id="MBM7619726.1"/>
    </source>
</evidence>
<dbReference type="InterPro" id="IPR037523">
    <property type="entry name" value="VOC_core"/>
</dbReference>
<sequence length="121" mass="14313">MKMVKRIDTVFVPVTDIQRSEEWYMKVFPFRVVYRSGDGNYVGFRFNEEGEEVKTALTIFKTEKLPERIHSPFNFYIEEVDEFHTFLLKNGYNVGEIHSADGMRFFDFYDPDGNTLGVVEF</sequence>
<dbReference type="PROSITE" id="PS51819">
    <property type="entry name" value="VOC"/>
    <property type="match status" value="1"/>
</dbReference>
<dbReference type="CDD" id="cd06587">
    <property type="entry name" value="VOC"/>
    <property type="match status" value="1"/>
</dbReference>
<organism evidence="2 3">
    <name type="scientific">Sutcliffiella tianshenii</name>
    <dbReference type="NCBI Taxonomy" id="1463404"/>
    <lineage>
        <taxon>Bacteria</taxon>
        <taxon>Bacillati</taxon>
        <taxon>Bacillota</taxon>
        <taxon>Bacilli</taxon>
        <taxon>Bacillales</taxon>
        <taxon>Bacillaceae</taxon>
        <taxon>Sutcliffiella</taxon>
    </lineage>
</organism>
<dbReference type="InterPro" id="IPR029068">
    <property type="entry name" value="Glyas_Bleomycin-R_OHBP_Dase"/>
</dbReference>
<keyword evidence="3" id="KW-1185">Reference proteome</keyword>
<gene>
    <name evidence="2" type="ORF">JOC95_001578</name>
</gene>
<protein>
    <submittedName>
        <fullName evidence="2">Catechol 2,3-dioxygenase-like lactoylglutathione lyase family enzyme</fullName>
    </submittedName>
</protein>
<evidence type="ECO:0000313" key="3">
    <source>
        <dbReference type="Proteomes" id="UP000737402"/>
    </source>
</evidence>
<dbReference type="Pfam" id="PF00903">
    <property type="entry name" value="Glyoxalase"/>
    <property type="match status" value="1"/>
</dbReference>
<dbReference type="Gene3D" id="3.10.180.10">
    <property type="entry name" value="2,3-Dihydroxybiphenyl 1,2-Dioxygenase, domain 1"/>
    <property type="match status" value="1"/>
</dbReference>
<name>A0ABS2NYH0_9BACI</name>
<comment type="caution">
    <text evidence="2">The sequence shown here is derived from an EMBL/GenBank/DDBJ whole genome shotgun (WGS) entry which is preliminary data.</text>
</comment>
<feature type="domain" description="VOC" evidence="1">
    <location>
        <begin position="6"/>
        <end position="121"/>
    </location>
</feature>
<dbReference type="Proteomes" id="UP000737402">
    <property type="component" value="Unassembled WGS sequence"/>
</dbReference>
<reference evidence="2 3" key="1">
    <citation type="submission" date="2021-01" db="EMBL/GenBank/DDBJ databases">
        <title>Genomic Encyclopedia of Type Strains, Phase IV (KMG-IV): sequencing the most valuable type-strain genomes for metagenomic binning, comparative biology and taxonomic classification.</title>
        <authorList>
            <person name="Goeker M."/>
        </authorList>
    </citation>
    <scope>NUCLEOTIDE SEQUENCE [LARGE SCALE GENOMIC DNA]</scope>
    <source>
        <strain evidence="2 3">DSM 25879</strain>
    </source>
</reference>
<evidence type="ECO:0000259" key="1">
    <source>
        <dbReference type="PROSITE" id="PS51819"/>
    </source>
</evidence>
<dbReference type="InterPro" id="IPR004360">
    <property type="entry name" value="Glyas_Fos-R_dOase_dom"/>
</dbReference>